<evidence type="ECO:0000256" key="1">
    <source>
        <dbReference type="ARBA" id="ARBA00005350"/>
    </source>
</evidence>
<dbReference type="EMBL" id="DYDO01000004">
    <property type="protein sequence ID" value="DBA26048.1"/>
    <property type="molecule type" value="Genomic_DNA"/>
</dbReference>
<keyword evidence="2" id="KW-0564">Palmitate</keyword>
<evidence type="ECO:0000256" key="3">
    <source>
        <dbReference type="SAM" id="MobiDB-lite"/>
    </source>
</evidence>
<proteinExistence type="inferred from homology"/>
<protein>
    <recommendedName>
        <fullName evidence="2">Phospholipid scramblase</fullName>
    </recommendedName>
</protein>
<dbReference type="Proteomes" id="UP001181693">
    <property type="component" value="Unassembled WGS sequence"/>
</dbReference>
<comment type="function">
    <text evidence="2">May mediate accelerated ATP-independent bidirectional transbilayer migration of phospholipids upon binding calcium ions that results in a loss of phospholipid asymmetry in the plasma membrane.</text>
</comment>
<feature type="compositionally biased region" description="Polar residues" evidence="3">
    <location>
        <begin position="28"/>
        <end position="38"/>
    </location>
</feature>
<name>A0AAV3AVH3_PYXAD</name>
<gene>
    <name evidence="4" type="ORF">GDO54_010351</name>
</gene>
<dbReference type="InterPro" id="IPR005552">
    <property type="entry name" value="Scramblase"/>
</dbReference>
<evidence type="ECO:0000256" key="2">
    <source>
        <dbReference type="RuleBase" id="RU363116"/>
    </source>
</evidence>
<dbReference type="GO" id="GO:0005886">
    <property type="term" value="C:plasma membrane"/>
    <property type="evidence" value="ECO:0007669"/>
    <property type="project" value="TreeGrafter"/>
</dbReference>
<comment type="cofactor">
    <cofactor evidence="2">
        <name>Ca(2+)</name>
        <dbReference type="ChEBI" id="CHEBI:29108"/>
    </cofactor>
</comment>
<keyword evidence="2" id="KW-0106">Calcium</keyword>
<dbReference type="AlphaFoldDB" id="A0AAV3AVH3"/>
<dbReference type="PANTHER" id="PTHR23248:SF25">
    <property type="entry name" value="PHOSPHOLIPID SCRAMBLASE FAMILY MEMBER 5"/>
    <property type="match status" value="1"/>
</dbReference>
<dbReference type="PANTHER" id="PTHR23248">
    <property type="entry name" value="PHOSPHOLIPID SCRAMBLASE-RELATED"/>
    <property type="match status" value="1"/>
</dbReference>
<dbReference type="GO" id="GO:0017128">
    <property type="term" value="F:phospholipid scramblase activity"/>
    <property type="evidence" value="ECO:0007669"/>
    <property type="project" value="InterPro"/>
</dbReference>
<dbReference type="InterPro" id="IPR025659">
    <property type="entry name" value="Tubby-like_C"/>
</dbReference>
<comment type="similarity">
    <text evidence="1 2">Belongs to the phospholipid scramblase family.</text>
</comment>
<accession>A0AAV3AVH3</accession>
<feature type="region of interest" description="Disordered" evidence="3">
    <location>
        <begin position="1"/>
        <end position="51"/>
    </location>
</feature>
<keyword evidence="2" id="KW-0449">Lipoprotein</keyword>
<organism evidence="4 5">
    <name type="scientific">Pyxicephalus adspersus</name>
    <name type="common">African bullfrog</name>
    <dbReference type="NCBI Taxonomy" id="30357"/>
    <lineage>
        <taxon>Eukaryota</taxon>
        <taxon>Metazoa</taxon>
        <taxon>Chordata</taxon>
        <taxon>Craniata</taxon>
        <taxon>Vertebrata</taxon>
        <taxon>Euteleostomi</taxon>
        <taxon>Amphibia</taxon>
        <taxon>Batrachia</taxon>
        <taxon>Anura</taxon>
        <taxon>Neobatrachia</taxon>
        <taxon>Ranoidea</taxon>
        <taxon>Pyxicephalidae</taxon>
        <taxon>Pyxicephalinae</taxon>
        <taxon>Pyxicephalus</taxon>
    </lineage>
</organism>
<dbReference type="Pfam" id="PF03803">
    <property type="entry name" value="Scramblase"/>
    <property type="match status" value="1"/>
</dbReference>
<keyword evidence="5" id="KW-1185">Reference proteome</keyword>
<sequence>MPPEDLTATPKQKDANKDNDLPNYLPGTPQQVVQNEQLDSPPPWKATPDTKIPESRFLVPPGLEHLIKVQQIIVHQQTELLGVFLGTEKSNKYEIKDIFGQRIYFAREENIYLNKNLCGPVRPFKMHISNNAGREVITVIRPLRCITCCFPCYLQELEVQAPPGTTVGFIVQKWDPLLPKFTIQNESKEDVLMIIGPYLTFSCLGDVDFEVKTLNEKSVIGKISKYWSGFVNDVFTNADNFGIEFPVDLDVKLKAALIGTCFLIDLMYFEQSSDGI</sequence>
<dbReference type="SUPFAM" id="SSF54518">
    <property type="entry name" value="Tubby C-terminal domain-like"/>
    <property type="match status" value="1"/>
</dbReference>
<reference evidence="4" key="1">
    <citation type="thesis" date="2020" institute="ProQuest LLC" country="789 East Eisenhower Parkway, Ann Arbor, MI, USA">
        <title>Comparative Genomics and Chromosome Evolution.</title>
        <authorList>
            <person name="Mudd A.B."/>
        </authorList>
    </citation>
    <scope>NUCLEOTIDE SEQUENCE</scope>
    <source>
        <strain evidence="4">1538</strain>
        <tissue evidence="4">Blood</tissue>
    </source>
</reference>
<comment type="caution">
    <text evidence="4">The sequence shown here is derived from an EMBL/GenBank/DDBJ whole genome shotgun (WGS) entry which is preliminary data.</text>
</comment>
<evidence type="ECO:0000313" key="4">
    <source>
        <dbReference type="EMBL" id="DBA26048.1"/>
    </source>
</evidence>
<evidence type="ECO:0000313" key="5">
    <source>
        <dbReference type="Proteomes" id="UP001181693"/>
    </source>
</evidence>
<feature type="compositionally biased region" description="Basic and acidic residues" evidence="3">
    <location>
        <begin position="11"/>
        <end position="20"/>
    </location>
</feature>